<evidence type="ECO:0000313" key="2">
    <source>
        <dbReference type="Proteomes" id="UP000499080"/>
    </source>
</evidence>
<dbReference type="OrthoDB" id="409048at2759"/>
<keyword evidence="2" id="KW-1185">Reference proteome</keyword>
<dbReference type="GO" id="GO:0003964">
    <property type="term" value="F:RNA-directed DNA polymerase activity"/>
    <property type="evidence" value="ECO:0007669"/>
    <property type="project" value="UniProtKB-KW"/>
</dbReference>
<keyword evidence="1" id="KW-0808">Transferase</keyword>
<dbReference type="PANTHER" id="PTHR33332">
    <property type="entry name" value="REVERSE TRANSCRIPTASE DOMAIN-CONTAINING PROTEIN"/>
    <property type="match status" value="1"/>
</dbReference>
<dbReference type="EMBL" id="BGPR01004623">
    <property type="protein sequence ID" value="GBN01499.1"/>
    <property type="molecule type" value="Genomic_DNA"/>
</dbReference>
<name>A0A4Y2KHK2_ARAVE</name>
<protein>
    <submittedName>
        <fullName evidence="1">RNA-directed DNA polymerase from mobile element jockey</fullName>
    </submittedName>
</protein>
<proteinExistence type="predicted"/>
<dbReference type="AlphaFoldDB" id="A0A4Y2KHK2"/>
<organism evidence="1 2">
    <name type="scientific">Araneus ventricosus</name>
    <name type="common">Orbweaver spider</name>
    <name type="synonym">Epeira ventricosa</name>
    <dbReference type="NCBI Taxonomy" id="182803"/>
    <lineage>
        <taxon>Eukaryota</taxon>
        <taxon>Metazoa</taxon>
        <taxon>Ecdysozoa</taxon>
        <taxon>Arthropoda</taxon>
        <taxon>Chelicerata</taxon>
        <taxon>Arachnida</taxon>
        <taxon>Araneae</taxon>
        <taxon>Araneomorphae</taxon>
        <taxon>Entelegynae</taxon>
        <taxon>Araneoidea</taxon>
        <taxon>Araneidae</taxon>
        <taxon>Araneus</taxon>
    </lineage>
</organism>
<dbReference type="Proteomes" id="UP000499080">
    <property type="component" value="Unassembled WGS sequence"/>
</dbReference>
<sequence length="220" mass="25730">MYAEDTALLAQGKTPSQALTTLEAWLIPWKIKLNVDKTKAILFFKQNNDWPKINIYDTPVDWKNEVKYLGVVLDKNFTFKSRTNHPRGKFNKSLRAQYSLICRNSSFSIVNSTLIYLTYLRPILAYASPIWGCTSKSNLTQIQAMENKTLRMIRDARWYHRNEEIRTALKTPSLAKFIRKLSDKFFFDLLKARNASFAKIPNYDPTYPCNIKRPRYSLTL</sequence>
<reference evidence="1 2" key="1">
    <citation type="journal article" date="2019" name="Sci. Rep.">
        <title>Orb-weaving spider Araneus ventricosus genome elucidates the spidroin gene catalogue.</title>
        <authorList>
            <person name="Kono N."/>
            <person name="Nakamura H."/>
            <person name="Ohtoshi R."/>
            <person name="Moran D.A.P."/>
            <person name="Shinohara A."/>
            <person name="Yoshida Y."/>
            <person name="Fujiwara M."/>
            <person name="Mori M."/>
            <person name="Tomita M."/>
            <person name="Arakawa K."/>
        </authorList>
    </citation>
    <scope>NUCLEOTIDE SEQUENCE [LARGE SCALE GENOMIC DNA]</scope>
</reference>
<comment type="caution">
    <text evidence="1">The sequence shown here is derived from an EMBL/GenBank/DDBJ whole genome shotgun (WGS) entry which is preliminary data.</text>
</comment>
<keyword evidence="1" id="KW-0548">Nucleotidyltransferase</keyword>
<evidence type="ECO:0000313" key="1">
    <source>
        <dbReference type="EMBL" id="GBN01499.1"/>
    </source>
</evidence>
<accession>A0A4Y2KHK2</accession>
<keyword evidence="1" id="KW-0695">RNA-directed DNA polymerase</keyword>
<gene>
    <name evidence="1" type="primary">jockeypol_170</name>
    <name evidence="1" type="ORF">AVEN_20698_1</name>
</gene>